<accession>E5AQ38</accession>
<reference evidence="1 2" key="1">
    <citation type="journal article" date="2011" name="J. Bacteriol.">
        <title>Complete genome sequence of Burkholderia rhizoxinica, an endosymbiont of Rhizopus microsporus.</title>
        <authorList>
            <person name="Lackner G."/>
            <person name="Moebius N."/>
            <person name="Partida-Martinez L."/>
            <person name="Hertweck C."/>
        </authorList>
    </citation>
    <scope>NUCLEOTIDE SEQUENCE [LARGE SCALE GENOMIC DNA]</scope>
    <source>
        <strain evidence="2">DSM 19002 / CIP 109453 / HKI 454</strain>
    </source>
</reference>
<evidence type="ECO:0000313" key="2">
    <source>
        <dbReference type="Proteomes" id="UP000007437"/>
    </source>
</evidence>
<dbReference type="AlphaFoldDB" id="E5AQ38"/>
<protein>
    <submittedName>
        <fullName evidence="1">Transposase</fullName>
    </submittedName>
</protein>
<dbReference type="HOGENOM" id="CLU_036805_13_7_4"/>
<gene>
    <name evidence="1" type="ordered locus">RBRH_02940</name>
</gene>
<organism evidence="1 2">
    <name type="scientific">Mycetohabitans rhizoxinica (strain DSM 19002 / CIP 109453 / HKI 454)</name>
    <name type="common">Paraburkholderia rhizoxinica</name>
    <dbReference type="NCBI Taxonomy" id="882378"/>
    <lineage>
        <taxon>Bacteria</taxon>
        <taxon>Pseudomonadati</taxon>
        <taxon>Pseudomonadota</taxon>
        <taxon>Betaproteobacteria</taxon>
        <taxon>Burkholderiales</taxon>
        <taxon>Burkholderiaceae</taxon>
        <taxon>Mycetohabitans</taxon>
    </lineage>
</organism>
<dbReference type="EMBL" id="FR687359">
    <property type="protein sequence ID" value="CBW74720.1"/>
    <property type="molecule type" value="Genomic_DNA"/>
</dbReference>
<dbReference type="KEGG" id="brh:RBRH_02940"/>
<name>E5AQ38_MYCRK</name>
<dbReference type="Proteomes" id="UP000007437">
    <property type="component" value="Chromosome"/>
</dbReference>
<proteinExistence type="predicted"/>
<sequence>MQLCKLIKTRDHFPSDEAALKLIRLAPRNAVVKWNGPRHDWKAR</sequence>
<evidence type="ECO:0000313" key="1">
    <source>
        <dbReference type="EMBL" id="CBW74720.1"/>
    </source>
</evidence>